<keyword evidence="2" id="KW-1185">Reference proteome</keyword>
<organism evidence="1 2">
    <name type="scientific">Cardiocondyla obscurior</name>
    <dbReference type="NCBI Taxonomy" id="286306"/>
    <lineage>
        <taxon>Eukaryota</taxon>
        <taxon>Metazoa</taxon>
        <taxon>Ecdysozoa</taxon>
        <taxon>Arthropoda</taxon>
        <taxon>Hexapoda</taxon>
        <taxon>Insecta</taxon>
        <taxon>Pterygota</taxon>
        <taxon>Neoptera</taxon>
        <taxon>Endopterygota</taxon>
        <taxon>Hymenoptera</taxon>
        <taxon>Apocrita</taxon>
        <taxon>Aculeata</taxon>
        <taxon>Formicoidea</taxon>
        <taxon>Formicidae</taxon>
        <taxon>Myrmicinae</taxon>
        <taxon>Cardiocondyla</taxon>
    </lineage>
</organism>
<name>A0AAW2EX23_9HYME</name>
<proteinExistence type="predicted"/>
<protein>
    <submittedName>
        <fullName evidence="1">Uncharacterized protein</fullName>
    </submittedName>
</protein>
<gene>
    <name evidence="1" type="ORF">PUN28_015381</name>
</gene>
<dbReference type="AlphaFoldDB" id="A0AAW2EX23"/>
<sequence>MGIDCESPYRYLRNEFAWVCCVCCGGEFCCSCCGDEAANCCPLCCWQSCGGELCCRC</sequence>
<comment type="caution">
    <text evidence="1">The sequence shown here is derived from an EMBL/GenBank/DDBJ whole genome shotgun (WGS) entry which is preliminary data.</text>
</comment>
<accession>A0AAW2EX23</accession>
<evidence type="ECO:0000313" key="2">
    <source>
        <dbReference type="Proteomes" id="UP001430953"/>
    </source>
</evidence>
<dbReference type="Proteomes" id="UP001430953">
    <property type="component" value="Unassembled WGS sequence"/>
</dbReference>
<evidence type="ECO:0000313" key="1">
    <source>
        <dbReference type="EMBL" id="KAL0106786.1"/>
    </source>
</evidence>
<reference evidence="1 2" key="1">
    <citation type="submission" date="2023-03" db="EMBL/GenBank/DDBJ databases">
        <title>High recombination rates correlate with genetic variation in Cardiocondyla obscurior ants.</title>
        <authorList>
            <person name="Errbii M."/>
        </authorList>
    </citation>
    <scope>NUCLEOTIDE SEQUENCE [LARGE SCALE GENOMIC DNA]</scope>
    <source>
        <strain evidence="1">Alpha-2009</strain>
        <tissue evidence="1">Whole body</tissue>
    </source>
</reference>
<dbReference type="EMBL" id="JADYXP020000017">
    <property type="protein sequence ID" value="KAL0106786.1"/>
    <property type="molecule type" value="Genomic_DNA"/>
</dbReference>